<evidence type="ECO:0000256" key="21">
    <source>
        <dbReference type="ARBA" id="ARBA00032396"/>
    </source>
</evidence>
<evidence type="ECO:0000256" key="19">
    <source>
        <dbReference type="ARBA" id="ARBA00031825"/>
    </source>
</evidence>
<keyword evidence="15 24" id="KW-0472">Membrane</keyword>
<evidence type="ECO:0000313" key="25">
    <source>
        <dbReference type="EMBL" id="CQR71523.1"/>
    </source>
</evidence>
<dbReference type="GO" id="GO:0016024">
    <property type="term" value="P:CDP-diacylglycerol biosynthetic process"/>
    <property type="evidence" value="ECO:0007669"/>
    <property type="project" value="TreeGrafter"/>
</dbReference>
<evidence type="ECO:0000256" key="10">
    <source>
        <dbReference type="ARBA" id="ARBA00022679"/>
    </source>
</evidence>
<evidence type="ECO:0000256" key="15">
    <source>
        <dbReference type="ARBA" id="ARBA00023136"/>
    </source>
</evidence>
<evidence type="ECO:0000256" key="18">
    <source>
        <dbReference type="ARBA" id="ARBA00029893"/>
    </source>
</evidence>
<keyword evidence="14" id="KW-0443">Lipid metabolism</keyword>
<evidence type="ECO:0000256" key="8">
    <source>
        <dbReference type="ARBA" id="ARBA00022475"/>
    </source>
</evidence>
<evidence type="ECO:0000256" key="4">
    <source>
        <dbReference type="ARBA" id="ARBA00005189"/>
    </source>
</evidence>
<evidence type="ECO:0000256" key="22">
    <source>
        <dbReference type="ARBA" id="ARBA00032743"/>
    </source>
</evidence>
<keyword evidence="26" id="KW-1185">Reference proteome</keyword>
<evidence type="ECO:0000256" key="17">
    <source>
        <dbReference type="ARBA" id="ARBA00023264"/>
    </source>
</evidence>
<evidence type="ECO:0000256" key="20">
    <source>
        <dbReference type="ARBA" id="ARBA00032253"/>
    </source>
</evidence>
<feature type="transmembrane region" description="Helical" evidence="24">
    <location>
        <begin position="6"/>
        <end position="39"/>
    </location>
</feature>
<comment type="pathway">
    <text evidence="3">Phospholipid metabolism; CDP-diacylglycerol biosynthesis; CDP-diacylglycerol from sn-glycerol 3-phosphate: step 3/3.</text>
</comment>
<keyword evidence="8" id="KW-1003">Cell membrane</keyword>
<evidence type="ECO:0000256" key="24">
    <source>
        <dbReference type="SAM" id="Phobius"/>
    </source>
</evidence>
<keyword evidence="10 25" id="KW-0808">Transferase</keyword>
<dbReference type="PANTHER" id="PTHR46382">
    <property type="entry name" value="PHOSPHATIDATE CYTIDYLYLTRANSFERASE"/>
    <property type="match status" value="1"/>
</dbReference>
<dbReference type="AlphaFoldDB" id="A0A0U1KX54"/>
<evidence type="ECO:0000256" key="1">
    <source>
        <dbReference type="ARBA" id="ARBA00001698"/>
    </source>
</evidence>
<dbReference type="Proteomes" id="UP000049855">
    <property type="component" value="Unassembled WGS sequence"/>
</dbReference>
<comment type="subcellular location">
    <subcellularLocation>
        <location evidence="2">Cell membrane</location>
        <topology evidence="2">Multi-pass membrane protein</topology>
    </subcellularLocation>
</comment>
<name>A0A0U1KX54_9FIRM</name>
<evidence type="ECO:0000256" key="16">
    <source>
        <dbReference type="ARBA" id="ARBA00023209"/>
    </source>
</evidence>
<evidence type="ECO:0000256" key="6">
    <source>
        <dbReference type="ARBA" id="ARBA00012487"/>
    </source>
</evidence>
<protein>
    <recommendedName>
        <fullName evidence="7">Phosphatidate cytidylyltransferase</fullName>
        <ecNumber evidence="6">2.7.7.41</ecNumber>
    </recommendedName>
    <alternativeName>
        <fullName evidence="20">CDP-DAG synthase</fullName>
    </alternativeName>
    <alternativeName>
        <fullName evidence="22">CDP-DG synthase</fullName>
    </alternativeName>
    <alternativeName>
        <fullName evidence="18">CDP-diacylglycerol synthase</fullName>
    </alternativeName>
    <alternativeName>
        <fullName evidence="21">CDP-diglyceride pyrophosphorylase</fullName>
    </alternativeName>
    <alternativeName>
        <fullName evidence="23">CDP-diglyceride synthase</fullName>
    </alternativeName>
    <alternativeName>
        <fullName evidence="19">CTP:phosphatidate cytidylyltransferase</fullName>
    </alternativeName>
</protein>
<dbReference type="EMBL" id="CTRP01000004">
    <property type="protein sequence ID" value="CQR71523.1"/>
    <property type="molecule type" value="Genomic_DNA"/>
</dbReference>
<evidence type="ECO:0000256" key="13">
    <source>
        <dbReference type="ARBA" id="ARBA00022989"/>
    </source>
</evidence>
<keyword evidence="16" id="KW-0594">Phospholipid biosynthesis</keyword>
<evidence type="ECO:0000256" key="23">
    <source>
        <dbReference type="ARBA" id="ARBA00033406"/>
    </source>
</evidence>
<evidence type="ECO:0000256" key="14">
    <source>
        <dbReference type="ARBA" id="ARBA00023098"/>
    </source>
</evidence>
<evidence type="ECO:0000256" key="2">
    <source>
        <dbReference type="ARBA" id="ARBA00004651"/>
    </source>
</evidence>
<gene>
    <name evidence="25" type="ORF">SpAn4DRAFT_4028</name>
</gene>
<feature type="transmembrane region" description="Helical" evidence="24">
    <location>
        <begin position="189"/>
        <end position="222"/>
    </location>
</feature>
<evidence type="ECO:0000256" key="11">
    <source>
        <dbReference type="ARBA" id="ARBA00022692"/>
    </source>
</evidence>
<accession>A0A0U1KX54</accession>
<dbReference type="EC" id="2.7.7.41" evidence="6"/>
<dbReference type="GO" id="GO:0004605">
    <property type="term" value="F:phosphatidate cytidylyltransferase activity"/>
    <property type="evidence" value="ECO:0007669"/>
    <property type="project" value="UniProtKB-EC"/>
</dbReference>
<comment type="pathway">
    <text evidence="4">Lipid metabolism.</text>
</comment>
<dbReference type="GO" id="GO:0005886">
    <property type="term" value="C:plasma membrane"/>
    <property type="evidence" value="ECO:0007669"/>
    <property type="project" value="UniProtKB-SubCell"/>
</dbReference>
<feature type="transmembrane region" description="Helical" evidence="24">
    <location>
        <begin position="251"/>
        <end position="269"/>
    </location>
</feature>
<evidence type="ECO:0000256" key="9">
    <source>
        <dbReference type="ARBA" id="ARBA00022516"/>
    </source>
</evidence>
<evidence type="ECO:0000256" key="7">
    <source>
        <dbReference type="ARBA" id="ARBA00019373"/>
    </source>
</evidence>
<sequence>MLGMRILTAVIGIPIAIVIINYGSWLFAATVVALALVAWHEFFTMMQAKDIQIQYNIGLIGIILASGCAWLGNTQELVMVMLLVVLVTMAQTILKYKTFGVTEAAFTILGTMYISLPFAHLLLLRFTDQYDYMYTALGNLSAGAVYLWLAFIGTWASDTLAYFVGSLIGRHKLCPDISPGKTIEGAGGGLLGSIAGVVAVGHLCGLPLVHMAFLGLLIGIAAPFGDLAESVLKRFTGIKNSGNILPGHGGILDRFDAIMFSVPVVYYYIKAFIIM</sequence>
<organism evidence="25 26">
    <name type="scientific">Sporomusa ovata</name>
    <dbReference type="NCBI Taxonomy" id="2378"/>
    <lineage>
        <taxon>Bacteria</taxon>
        <taxon>Bacillati</taxon>
        <taxon>Bacillota</taxon>
        <taxon>Negativicutes</taxon>
        <taxon>Selenomonadales</taxon>
        <taxon>Sporomusaceae</taxon>
        <taxon>Sporomusa</taxon>
    </lineage>
</organism>
<feature type="transmembrane region" description="Helical" evidence="24">
    <location>
        <begin position="51"/>
        <end position="72"/>
    </location>
</feature>
<proteinExistence type="inferred from homology"/>
<comment type="catalytic activity">
    <reaction evidence="1">
        <text>a 1,2-diacyl-sn-glycero-3-phosphate + CTP + H(+) = a CDP-1,2-diacyl-sn-glycerol + diphosphate</text>
        <dbReference type="Rhea" id="RHEA:16229"/>
        <dbReference type="ChEBI" id="CHEBI:15378"/>
        <dbReference type="ChEBI" id="CHEBI:33019"/>
        <dbReference type="ChEBI" id="CHEBI:37563"/>
        <dbReference type="ChEBI" id="CHEBI:58332"/>
        <dbReference type="ChEBI" id="CHEBI:58608"/>
        <dbReference type="EC" id="2.7.7.41"/>
    </reaction>
</comment>
<evidence type="ECO:0000256" key="12">
    <source>
        <dbReference type="ARBA" id="ARBA00022695"/>
    </source>
</evidence>
<feature type="transmembrane region" description="Helical" evidence="24">
    <location>
        <begin position="78"/>
        <end position="94"/>
    </location>
</feature>
<dbReference type="Pfam" id="PF01148">
    <property type="entry name" value="CTP_transf_1"/>
    <property type="match status" value="1"/>
</dbReference>
<keyword evidence="11 24" id="KW-0812">Transmembrane</keyword>
<reference evidence="26" key="1">
    <citation type="submission" date="2015-03" db="EMBL/GenBank/DDBJ databases">
        <authorList>
            <person name="Nijsse Bart"/>
        </authorList>
    </citation>
    <scope>NUCLEOTIDE SEQUENCE [LARGE SCALE GENOMIC DNA]</scope>
</reference>
<evidence type="ECO:0000256" key="3">
    <source>
        <dbReference type="ARBA" id="ARBA00005119"/>
    </source>
</evidence>
<keyword evidence="17" id="KW-1208">Phospholipid metabolism</keyword>
<keyword evidence="12 25" id="KW-0548">Nucleotidyltransferase</keyword>
<evidence type="ECO:0000256" key="5">
    <source>
        <dbReference type="ARBA" id="ARBA00010185"/>
    </source>
</evidence>
<comment type="similarity">
    <text evidence="5">Belongs to the CDS family.</text>
</comment>
<dbReference type="PANTHER" id="PTHR46382:SF1">
    <property type="entry name" value="PHOSPHATIDATE CYTIDYLYLTRANSFERASE"/>
    <property type="match status" value="1"/>
</dbReference>
<keyword evidence="13 24" id="KW-1133">Transmembrane helix</keyword>
<evidence type="ECO:0000313" key="26">
    <source>
        <dbReference type="Proteomes" id="UP000049855"/>
    </source>
</evidence>
<feature type="transmembrane region" description="Helical" evidence="24">
    <location>
        <begin position="106"/>
        <end position="126"/>
    </location>
</feature>
<keyword evidence="9" id="KW-0444">Lipid biosynthesis</keyword>